<keyword evidence="4" id="KW-1185">Reference proteome</keyword>
<dbReference type="InterPro" id="IPR035919">
    <property type="entry name" value="EAL_sf"/>
</dbReference>
<dbReference type="Proteomes" id="UP001139559">
    <property type="component" value="Unassembled WGS sequence"/>
</dbReference>
<evidence type="ECO:0000313" key="4">
    <source>
        <dbReference type="Proteomes" id="UP001139559"/>
    </source>
</evidence>
<dbReference type="InterPro" id="IPR029787">
    <property type="entry name" value="Nucleotide_cyclase"/>
</dbReference>
<name>A0A9X2BHI8_9VIBR</name>
<proteinExistence type="predicted"/>
<dbReference type="PANTHER" id="PTHR33121:SF79">
    <property type="entry name" value="CYCLIC DI-GMP PHOSPHODIESTERASE PDED-RELATED"/>
    <property type="match status" value="1"/>
</dbReference>
<dbReference type="Pfam" id="PF00563">
    <property type="entry name" value="EAL"/>
    <property type="match status" value="1"/>
</dbReference>
<dbReference type="InterPro" id="IPR000160">
    <property type="entry name" value="GGDEF_dom"/>
</dbReference>
<feature type="domain" description="GGDEF" evidence="2">
    <location>
        <begin position="207"/>
        <end position="336"/>
    </location>
</feature>
<dbReference type="PROSITE" id="PS50883">
    <property type="entry name" value="EAL"/>
    <property type="match status" value="1"/>
</dbReference>
<dbReference type="EMBL" id="JAJHVV010000007">
    <property type="protein sequence ID" value="MCK6264021.1"/>
    <property type="molecule type" value="Genomic_DNA"/>
</dbReference>
<dbReference type="AlphaFoldDB" id="A0A9X2BHI8"/>
<dbReference type="SMART" id="SM00267">
    <property type="entry name" value="GGDEF"/>
    <property type="match status" value="1"/>
</dbReference>
<dbReference type="PROSITE" id="PS50887">
    <property type="entry name" value="GGDEF"/>
    <property type="match status" value="1"/>
</dbReference>
<dbReference type="InterPro" id="IPR043128">
    <property type="entry name" value="Rev_trsase/Diguanyl_cyclase"/>
</dbReference>
<dbReference type="Gene3D" id="3.20.20.450">
    <property type="entry name" value="EAL domain"/>
    <property type="match status" value="1"/>
</dbReference>
<evidence type="ECO:0000259" key="2">
    <source>
        <dbReference type="PROSITE" id="PS50887"/>
    </source>
</evidence>
<reference evidence="3" key="1">
    <citation type="submission" date="2021-11" db="EMBL/GenBank/DDBJ databases">
        <title>Vibrio ZSDE26 sp. nov. and Vibrio ZSDZ34 sp. nov., isolated from coastal seawater in Qingdao.</title>
        <authorList>
            <person name="Zhang P."/>
        </authorList>
    </citation>
    <scope>NUCLEOTIDE SEQUENCE</scope>
    <source>
        <strain evidence="3">ZSDE26</strain>
    </source>
</reference>
<dbReference type="Gene3D" id="3.30.70.270">
    <property type="match status" value="1"/>
</dbReference>
<dbReference type="Pfam" id="PF00990">
    <property type="entry name" value="GGDEF"/>
    <property type="match status" value="1"/>
</dbReference>
<dbReference type="SMART" id="SM00052">
    <property type="entry name" value="EAL"/>
    <property type="match status" value="1"/>
</dbReference>
<dbReference type="InterPro" id="IPR001633">
    <property type="entry name" value="EAL_dom"/>
</dbReference>
<dbReference type="SUPFAM" id="SSF141868">
    <property type="entry name" value="EAL domain-like"/>
    <property type="match status" value="1"/>
</dbReference>
<feature type="domain" description="EAL" evidence="1">
    <location>
        <begin position="345"/>
        <end position="605"/>
    </location>
</feature>
<dbReference type="CDD" id="cd01948">
    <property type="entry name" value="EAL"/>
    <property type="match status" value="1"/>
</dbReference>
<dbReference type="GO" id="GO:0071111">
    <property type="term" value="F:cyclic-guanylate-specific phosphodiesterase activity"/>
    <property type="evidence" value="ECO:0007669"/>
    <property type="project" value="InterPro"/>
</dbReference>
<dbReference type="PANTHER" id="PTHR33121">
    <property type="entry name" value="CYCLIC DI-GMP PHOSPHODIESTERASE PDEF"/>
    <property type="match status" value="1"/>
</dbReference>
<gene>
    <name evidence="3" type="ORF">KP803_12140</name>
</gene>
<comment type="caution">
    <text evidence="3">The sequence shown here is derived from an EMBL/GenBank/DDBJ whole genome shotgun (WGS) entry which is preliminary data.</text>
</comment>
<dbReference type="InterPro" id="IPR050706">
    <property type="entry name" value="Cyclic-di-GMP_PDE-like"/>
</dbReference>
<dbReference type="RefSeq" id="WP_248009104.1">
    <property type="nucleotide sequence ID" value="NZ_JAJHVV010000007.1"/>
</dbReference>
<sequence>MAMRLENTGAIGLDDVNDTLLMEGSALLDHVALKLHKQFQSFSTCIIELDKLHYNAKTLSYAQDKFIQPSFNYALTNTPCELVGQSDTAYCVFTENLREQFPLDSYIQENQLRGYIGVALKNHTGETLGVLLSTFDTEIEDPGELLFYHCLFANIIVHSLRAKWLAQRSDSLVSQLSYEVSHDSLTGLCNRSCLSDRLEILSQSSSKPFTLIYLDVDNFKSINDLHGNYTGDQILRFVATVISDAISEHNLGFRIAGDEFAFITYATDPIRVCHDIIHTLKQGYKDPSHDVSISVSIGMTRTQDQVLTAEQMMLNASLALKDCKKATGTKIRCYDTQLSAIYHRKTQVINALRTELSKPKDKPSEIFVAAQPIVHKHSTHWRYFEILARWNSEHLGTISPVEFIEAAEQSGLIIELGERIVQLACEAKMELEKGFGHKVKLGINCSAHELNGAERYIEHLTSTISSYGFDAHDFVIELTETVLITRGDDVQLILDKLRDFGFTIALDDFGTGYSSLNYLHTYPIDCIKIDATFIRNMLDNKKSERVVRLIIQLAEQLNVALVAEGVETIEALEKLYSMGCVQIQGYYFSRPEVPIAIVNNYYDAVNHKGAIKSA</sequence>
<evidence type="ECO:0000313" key="3">
    <source>
        <dbReference type="EMBL" id="MCK6264021.1"/>
    </source>
</evidence>
<evidence type="ECO:0000259" key="1">
    <source>
        <dbReference type="PROSITE" id="PS50883"/>
    </source>
</evidence>
<dbReference type="CDD" id="cd01949">
    <property type="entry name" value="GGDEF"/>
    <property type="match status" value="1"/>
</dbReference>
<protein>
    <submittedName>
        <fullName evidence="3">Bifunctional diguanylate cyclase/phosphodiesterase</fullName>
    </submittedName>
</protein>
<dbReference type="SUPFAM" id="SSF55073">
    <property type="entry name" value="Nucleotide cyclase"/>
    <property type="match status" value="1"/>
</dbReference>
<organism evidence="3 4">
    <name type="scientific">Vibrio amylolyticus</name>
    <dbReference type="NCBI Taxonomy" id="2847292"/>
    <lineage>
        <taxon>Bacteria</taxon>
        <taxon>Pseudomonadati</taxon>
        <taxon>Pseudomonadota</taxon>
        <taxon>Gammaproteobacteria</taxon>
        <taxon>Vibrionales</taxon>
        <taxon>Vibrionaceae</taxon>
        <taxon>Vibrio</taxon>
    </lineage>
</organism>
<dbReference type="NCBIfam" id="TIGR00254">
    <property type="entry name" value="GGDEF"/>
    <property type="match status" value="1"/>
</dbReference>
<accession>A0A9X2BHI8</accession>